<dbReference type="STRING" id="366584.SAMN05216377_109149"/>
<evidence type="ECO:0000313" key="2">
    <source>
        <dbReference type="EMBL" id="SDG14582.1"/>
    </source>
</evidence>
<organism evidence="2 3">
    <name type="scientific">Pseudonocardia oroxyli</name>
    <dbReference type="NCBI Taxonomy" id="366584"/>
    <lineage>
        <taxon>Bacteria</taxon>
        <taxon>Bacillati</taxon>
        <taxon>Actinomycetota</taxon>
        <taxon>Actinomycetes</taxon>
        <taxon>Pseudonocardiales</taxon>
        <taxon>Pseudonocardiaceae</taxon>
        <taxon>Pseudonocardia</taxon>
    </lineage>
</organism>
<evidence type="ECO:0000313" key="3">
    <source>
        <dbReference type="Proteomes" id="UP000198967"/>
    </source>
</evidence>
<dbReference type="AlphaFoldDB" id="A0A1G7RV28"/>
<keyword evidence="3" id="KW-1185">Reference proteome</keyword>
<reference evidence="2 3" key="1">
    <citation type="submission" date="2016-10" db="EMBL/GenBank/DDBJ databases">
        <authorList>
            <person name="de Groot N.N."/>
        </authorList>
    </citation>
    <scope>NUCLEOTIDE SEQUENCE [LARGE SCALE GENOMIC DNA]</scope>
    <source>
        <strain evidence="2 3">CGMCC 4.3143</strain>
    </source>
</reference>
<dbReference type="OrthoDB" id="4337269at2"/>
<evidence type="ECO:0000256" key="1">
    <source>
        <dbReference type="SAM" id="Phobius"/>
    </source>
</evidence>
<accession>A0A1G7RV28</accession>
<dbReference type="EMBL" id="FNBE01000009">
    <property type="protein sequence ID" value="SDG14582.1"/>
    <property type="molecule type" value="Genomic_DNA"/>
</dbReference>
<feature type="transmembrane region" description="Helical" evidence="1">
    <location>
        <begin position="190"/>
        <end position="211"/>
    </location>
</feature>
<protein>
    <recommendedName>
        <fullName evidence="4">ABC-2 type transport system permease protein</fullName>
    </recommendedName>
</protein>
<feature type="transmembrane region" description="Helical" evidence="1">
    <location>
        <begin position="20"/>
        <end position="37"/>
    </location>
</feature>
<sequence length="214" mass="21287">MTSFAVARYLLSDVWRAQRVLIPIVAQLAVLAVLFGGDPGPLPAPWAASSLALYPVATWLAVAVANTEDPVQRSVTVAAAGGPGPVVRGTVLVALAGVVLLTALSVGAGSMVARGASAAHVVEGVLAHLAAGVTGTAVGLLVARPLVARIGWSLLIGLIVVLCTAVQPWLPPVGAAVAALADDRGPSAFLVPLAVAFLLVGAASAVAVGVARRR</sequence>
<keyword evidence="1" id="KW-0472">Membrane</keyword>
<feature type="transmembrane region" description="Helical" evidence="1">
    <location>
        <begin position="86"/>
        <end position="113"/>
    </location>
</feature>
<dbReference type="Proteomes" id="UP000198967">
    <property type="component" value="Unassembled WGS sequence"/>
</dbReference>
<dbReference type="RefSeq" id="WP_093084723.1">
    <property type="nucleotide sequence ID" value="NZ_FNBE01000009.1"/>
</dbReference>
<evidence type="ECO:0008006" key="4">
    <source>
        <dbReference type="Google" id="ProtNLM"/>
    </source>
</evidence>
<keyword evidence="1" id="KW-0812">Transmembrane</keyword>
<keyword evidence="1" id="KW-1133">Transmembrane helix</keyword>
<gene>
    <name evidence="2" type="ORF">SAMN05216377_109149</name>
</gene>
<proteinExistence type="predicted"/>
<feature type="transmembrane region" description="Helical" evidence="1">
    <location>
        <begin position="150"/>
        <end position="170"/>
    </location>
</feature>
<feature type="transmembrane region" description="Helical" evidence="1">
    <location>
        <begin position="125"/>
        <end position="143"/>
    </location>
</feature>
<name>A0A1G7RV28_PSEOR</name>
<feature type="transmembrane region" description="Helical" evidence="1">
    <location>
        <begin position="43"/>
        <end position="65"/>
    </location>
</feature>